<dbReference type="RefSeq" id="WP_262480843.1">
    <property type="nucleotide sequence ID" value="NZ_BBNU01000015.1"/>
</dbReference>
<dbReference type="InterPro" id="IPR026341">
    <property type="entry name" value="T9SS_type_B"/>
</dbReference>
<sequence length="48" mass="5725">MVAKLKAGQKWNGEYHGKELPSGDYWYVVKLNHSRNNREFVGHFTLYR</sequence>
<dbReference type="EMBL" id="BBNU01000015">
    <property type="protein sequence ID" value="GAL81363.1"/>
    <property type="molecule type" value="Genomic_DNA"/>
</dbReference>
<organism evidence="1 2">
    <name type="scientific">Algibacter lectus</name>
    <dbReference type="NCBI Taxonomy" id="221126"/>
    <lineage>
        <taxon>Bacteria</taxon>
        <taxon>Pseudomonadati</taxon>
        <taxon>Bacteroidota</taxon>
        <taxon>Flavobacteriia</taxon>
        <taxon>Flavobacteriales</taxon>
        <taxon>Flavobacteriaceae</taxon>
        <taxon>Algibacter</taxon>
    </lineage>
</organism>
<reference evidence="1 2" key="1">
    <citation type="journal article" date="2014" name="Genome Announc.">
        <title>Draft Genome Sequences of Marine Flavobacterium Algibacter lectus Strains SS8 and NR4.</title>
        <authorList>
            <person name="Takatani N."/>
            <person name="Nakanishi M."/>
            <person name="Meirelles P."/>
            <person name="Mino S."/>
            <person name="Suda W."/>
            <person name="Oshima K."/>
            <person name="Hattori M."/>
            <person name="Ohkuma M."/>
            <person name="Hosokawa M."/>
            <person name="Miyashita K."/>
            <person name="Thompson F.L."/>
            <person name="Niwa A."/>
            <person name="Sawabe T."/>
            <person name="Sawabe T."/>
        </authorList>
    </citation>
    <scope>NUCLEOTIDE SEQUENCE [LARGE SCALE GENOMIC DNA]</scope>
    <source>
        <strain evidence="2">JCM19274</strain>
    </source>
</reference>
<dbReference type="AlphaFoldDB" id="A0A090WYK5"/>
<proteinExistence type="predicted"/>
<evidence type="ECO:0000313" key="2">
    <source>
        <dbReference type="Proteomes" id="UP000029643"/>
    </source>
</evidence>
<accession>A0A090WYK5</accession>
<name>A0A090WYK5_9FLAO</name>
<protein>
    <submittedName>
        <fullName evidence="1">Internalin</fullName>
    </submittedName>
</protein>
<comment type="caution">
    <text evidence="1">The sequence shown here is derived from an EMBL/GenBank/DDBJ whole genome shotgun (WGS) entry which is preliminary data.</text>
</comment>
<evidence type="ECO:0000313" key="1">
    <source>
        <dbReference type="EMBL" id="GAL81363.1"/>
    </source>
</evidence>
<dbReference type="Proteomes" id="UP000029643">
    <property type="component" value="Unassembled WGS sequence"/>
</dbReference>
<dbReference type="NCBIfam" id="TIGR04131">
    <property type="entry name" value="Bac_Flav_CTERM"/>
    <property type="match status" value="1"/>
</dbReference>
<gene>
    <name evidence="1" type="ORF">JCM19274_2439</name>
</gene>